<accession>A0A6H1ZDD0</accession>
<evidence type="ECO:0000313" key="1">
    <source>
        <dbReference type="EMBL" id="QJA45275.1"/>
    </source>
</evidence>
<protein>
    <submittedName>
        <fullName evidence="1">Uncharacterized protein</fullName>
    </submittedName>
</protein>
<name>A0A6H1ZDD0_9ZZZZ</name>
<proteinExistence type="predicted"/>
<sequence length="168" mass="19480">MGEFKFKDYRKTDDAVMVADVGFKKQLRALDPELDIVWNGTKWEIWRFLGQAGKVKKIADSRAVHVMTVQTRGRSFRELGADILLNLQKGDLTKYSLKEICNYFDAMDDNIQRAKAKDMENWFDSRRKEVDWYTRGLRLSVPKRFLAGSIMLDGPTKELKVRRAIANG</sequence>
<reference evidence="1" key="1">
    <citation type="submission" date="2020-03" db="EMBL/GenBank/DDBJ databases">
        <title>The deep terrestrial virosphere.</title>
        <authorList>
            <person name="Holmfeldt K."/>
            <person name="Nilsson E."/>
            <person name="Simone D."/>
            <person name="Lopez-Fernandez M."/>
            <person name="Wu X."/>
            <person name="de Brujin I."/>
            <person name="Lundin D."/>
            <person name="Andersson A."/>
            <person name="Bertilsson S."/>
            <person name="Dopson M."/>
        </authorList>
    </citation>
    <scope>NUCLEOTIDE SEQUENCE</scope>
    <source>
        <strain evidence="1">TM448A00204</strain>
        <strain evidence="2">TM448B00128</strain>
    </source>
</reference>
<gene>
    <name evidence="1" type="ORF">TM448A00204_0020</name>
    <name evidence="2" type="ORF">TM448B00128_0050</name>
</gene>
<evidence type="ECO:0000313" key="2">
    <source>
        <dbReference type="EMBL" id="QJH93675.1"/>
    </source>
</evidence>
<organism evidence="1">
    <name type="scientific">viral metagenome</name>
    <dbReference type="NCBI Taxonomy" id="1070528"/>
    <lineage>
        <taxon>unclassified sequences</taxon>
        <taxon>metagenomes</taxon>
        <taxon>organismal metagenomes</taxon>
    </lineage>
</organism>
<dbReference type="EMBL" id="MT143988">
    <property type="protein sequence ID" value="QJA45275.1"/>
    <property type="molecule type" value="Genomic_DNA"/>
</dbReference>
<dbReference type="AlphaFoldDB" id="A0A6H1ZDD0"/>
<dbReference type="EMBL" id="MT144590">
    <property type="protein sequence ID" value="QJH93675.1"/>
    <property type="molecule type" value="Genomic_DNA"/>
</dbReference>